<accession>A0ACB8ZT59</accession>
<organism evidence="1 2">
    <name type="scientific">Cichorium intybus</name>
    <name type="common">Chicory</name>
    <dbReference type="NCBI Taxonomy" id="13427"/>
    <lineage>
        <taxon>Eukaryota</taxon>
        <taxon>Viridiplantae</taxon>
        <taxon>Streptophyta</taxon>
        <taxon>Embryophyta</taxon>
        <taxon>Tracheophyta</taxon>
        <taxon>Spermatophyta</taxon>
        <taxon>Magnoliopsida</taxon>
        <taxon>eudicotyledons</taxon>
        <taxon>Gunneridae</taxon>
        <taxon>Pentapetalae</taxon>
        <taxon>asterids</taxon>
        <taxon>campanulids</taxon>
        <taxon>Asterales</taxon>
        <taxon>Asteraceae</taxon>
        <taxon>Cichorioideae</taxon>
        <taxon>Cichorieae</taxon>
        <taxon>Cichoriinae</taxon>
        <taxon>Cichorium</taxon>
    </lineage>
</organism>
<sequence length="162" mass="18916">MGLQASSFDGHKLQLRGSNICRLLNVMFNLVVYVHAVNMLDGWFLPAVFFRELTPEKVKEVEEVKGPSIESPCNINTEANKIQSFEKSTTDTLKRDRENHFLLNFSRALWNVLKEYKNKLEKDNLSPCEYIVFDKEYLKDLEDKDFSSEIAALYLVRIFTQR</sequence>
<gene>
    <name evidence="1" type="ORF">L2E82_45821</name>
</gene>
<evidence type="ECO:0000313" key="1">
    <source>
        <dbReference type="EMBL" id="KAI3701174.1"/>
    </source>
</evidence>
<reference evidence="2" key="1">
    <citation type="journal article" date="2022" name="Mol. Ecol. Resour.">
        <title>The genomes of chicory, endive, great burdock and yacon provide insights into Asteraceae palaeo-polyploidization history and plant inulin production.</title>
        <authorList>
            <person name="Fan W."/>
            <person name="Wang S."/>
            <person name="Wang H."/>
            <person name="Wang A."/>
            <person name="Jiang F."/>
            <person name="Liu H."/>
            <person name="Zhao H."/>
            <person name="Xu D."/>
            <person name="Zhang Y."/>
        </authorList>
    </citation>
    <scope>NUCLEOTIDE SEQUENCE [LARGE SCALE GENOMIC DNA]</scope>
    <source>
        <strain evidence="2">cv. Punajuju</strain>
    </source>
</reference>
<protein>
    <submittedName>
        <fullName evidence="1">Uncharacterized protein</fullName>
    </submittedName>
</protein>
<dbReference type="Proteomes" id="UP001055811">
    <property type="component" value="Linkage Group LG08"/>
</dbReference>
<dbReference type="EMBL" id="CM042016">
    <property type="protein sequence ID" value="KAI3701174.1"/>
    <property type="molecule type" value="Genomic_DNA"/>
</dbReference>
<keyword evidence="2" id="KW-1185">Reference proteome</keyword>
<name>A0ACB8ZT59_CICIN</name>
<evidence type="ECO:0000313" key="2">
    <source>
        <dbReference type="Proteomes" id="UP001055811"/>
    </source>
</evidence>
<reference evidence="1 2" key="2">
    <citation type="journal article" date="2022" name="Mol. Ecol. Resour.">
        <title>The genomes of chicory, endive, great burdock and yacon provide insights into Asteraceae paleo-polyploidization history and plant inulin production.</title>
        <authorList>
            <person name="Fan W."/>
            <person name="Wang S."/>
            <person name="Wang H."/>
            <person name="Wang A."/>
            <person name="Jiang F."/>
            <person name="Liu H."/>
            <person name="Zhao H."/>
            <person name="Xu D."/>
            <person name="Zhang Y."/>
        </authorList>
    </citation>
    <scope>NUCLEOTIDE SEQUENCE [LARGE SCALE GENOMIC DNA]</scope>
    <source>
        <strain evidence="2">cv. Punajuju</strain>
        <tissue evidence="1">Leaves</tissue>
    </source>
</reference>
<comment type="caution">
    <text evidence="1">The sequence shown here is derived from an EMBL/GenBank/DDBJ whole genome shotgun (WGS) entry which is preliminary data.</text>
</comment>
<proteinExistence type="predicted"/>